<dbReference type="Proteomes" id="UP000481517">
    <property type="component" value="Unassembled WGS sequence"/>
</dbReference>
<keyword evidence="1" id="KW-1133">Transmembrane helix</keyword>
<dbReference type="RefSeq" id="WP_173920622.1">
    <property type="nucleotide sequence ID" value="NZ_CADCXY010000003.1"/>
</dbReference>
<keyword evidence="1" id="KW-0472">Membrane</keyword>
<dbReference type="AlphaFoldDB" id="A0A6S6WS04"/>
<proteinExistence type="predicted"/>
<feature type="transmembrane region" description="Helical" evidence="1">
    <location>
        <begin position="21"/>
        <end position="43"/>
    </location>
</feature>
<dbReference type="EMBL" id="CADCXY010000003">
    <property type="protein sequence ID" value="CAB0151238.1"/>
    <property type="molecule type" value="Genomic_DNA"/>
</dbReference>
<feature type="transmembrane region" description="Helical" evidence="1">
    <location>
        <begin position="63"/>
        <end position="85"/>
    </location>
</feature>
<evidence type="ECO:0000256" key="1">
    <source>
        <dbReference type="SAM" id="Phobius"/>
    </source>
</evidence>
<reference evidence="2 3" key="1">
    <citation type="submission" date="2020-02" db="EMBL/GenBank/DDBJ databases">
        <authorList>
            <person name="Rodrigo-Torres L."/>
            <person name="Arahal R. D."/>
            <person name="Lucena T."/>
        </authorList>
    </citation>
    <scope>NUCLEOTIDE SEQUENCE [LARGE SCALE GENOMIC DNA]</scope>
    <source>
        <strain evidence="2 3">CECT 9734</strain>
    </source>
</reference>
<name>A0A6S6WS04_9GAMM</name>
<organism evidence="2 3">
    <name type="scientific">Pseudidiomarina piscicola</name>
    <dbReference type="NCBI Taxonomy" id="2614830"/>
    <lineage>
        <taxon>Bacteria</taxon>
        <taxon>Pseudomonadati</taxon>
        <taxon>Pseudomonadota</taxon>
        <taxon>Gammaproteobacteria</taxon>
        <taxon>Alteromonadales</taxon>
        <taxon>Idiomarinaceae</taxon>
        <taxon>Pseudidiomarina</taxon>
    </lineage>
</organism>
<protein>
    <submittedName>
        <fullName evidence="2">Uncharacterized protein</fullName>
    </submittedName>
</protein>
<keyword evidence="1" id="KW-0812">Transmembrane</keyword>
<evidence type="ECO:0000313" key="3">
    <source>
        <dbReference type="Proteomes" id="UP000481517"/>
    </source>
</evidence>
<gene>
    <name evidence="2" type="ORF">PSI9734_01651</name>
</gene>
<keyword evidence="3" id="KW-1185">Reference proteome</keyword>
<sequence length="92" mass="9909">MARRNKDLLTLMMNKPPAEALLSGVLLAVAIWAAGFFFELFVTPDESASGTITADTLQPMFELISGFANIVAGIILLVAVLQYLVRGALLKK</sequence>
<evidence type="ECO:0000313" key="2">
    <source>
        <dbReference type="EMBL" id="CAB0151238.1"/>
    </source>
</evidence>
<accession>A0A6S6WS04</accession>